<feature type="region of interest" description="Disordered" evidence="1">
    <location>
        <begin position="159"/>
        <end position="178"/>
    </location>
</feature>
<evidence type="ECO:0000313" key="2">
    <source>
        <dbReference type="Proteomes" id="UP000887566"/>
    </source>
</evidence>
<evidence type="ECO:0000256" key="1">
    <source>
        <dbReference type="SAM" id="MobiDB-lite"/>
    </source>
</evidence>
<dbReference type="AlphaFoldDB" id="A0A914UUJ5"/>
<feature type="compositionally biased region" description="Acidic residues" evidence="1">
    <location>
        <begin position="24"/>
        <end position="33"/>
    </location>
</feature>
<feature type="region of interest" description="Disordered" evidence="1">
    <location>
        <begin position="1"/>
        <end position="151"/>
    </location>
</feature>
<accession>A0A914UUJ5</accession>
<feature type="compositionally biased region" description="Polar residues" evidence="1">
    <location>
        <begin position="67"/>
        <end position="82"/>
    </location>
</feature>
<dbReference type="Proteomes" id="UP000887566">
    <property type="component" value="Unplaced"/>
</dbReference>
<organism evidence="2 3">
    <name type="scientific">Plectus sambesii</name>
    <dbReference type="NCBI Taxonomy" id="2011161"/>
    <lineage>
        <taxon>Eukaryota</taxon>
        <taxon>Metazoa</taxon>
        <taxon>Ecdysozoa</taxon>
        <taxon>Nematoda</taxon>
        <taxon>Chromadorea</taxon>
        <taxon>Plectida</taxon>
        <taxon>Plectina</taxon>
        <taxon>Plectoidea</taxon>
        <taxon>Plectidae</taxon>
        <taxon>Plectus</taxon>
    </lineage>
</organism>
<feature type="compositionally biased region" description="Low complexity" evidence="1">
    <location>
        <begin position="123"/>
        <end position="135"/>
    </location>
</feature>
<proteinExistence type="predicted"/>
<protein>
    <submittedName>
        <fullName evidence="3">Uncharacterized protein</fullName>
    </submittedName>
</protein>
<sequence>SFPFPQTHSPVIPNLYGDSRLDDADTSLDDDDPLNTTHGILRRPADIGSFERYSPASDLQLPPPPNATSSPTRLLPYYQTSSGGSGRDEIAYSPPTSMDRSGRPPSHSPLFVSSVDGGDVMYNSRGGSSRNSHNSSGEHQRLHTFKPNARSINDSILVGSFERSRNNPQGSPARLSDD</sequence>
<dbReference type="WBParaSite" id="PSAMB.scaffold12243size2867.g34740.t1">
    <property type="protein sequence ID" value="PSAMB.scaffold12243size2867.g34740.t1"/>
    <property type="gene ID" value="PSAMB.scaffold12243size2867.g34740"/>
</dbReference>
<name>A0A914UUJ5_9BILA</name>
<keyword evidence="2" id="KW-1185">Reference proteome</keyword>
<evidence type="ECO:0000313" key="3">
    <source>
        <dbReference type="WBParaSite" id="PSAMB.scaffold12243size2867.g34740.t1"/>
    </source>
</evidence>
<reference evidence="3" key="1">
    <citation type="submission" date="2022-11" db="UniProtKB">
        <authorList>
            <consortium name="WormBaseParasite"/>
        </authorList>
    </citation>
    <scope>IDENTIFICATION</scope>
</reference>